<keyword evidence="2" id="KW-1185">Reference proteome</keyword>
<evidence type="ECO:0000313" key="1">
    <source>
        <dbReference type="EMBL" id="GIY92623.1"/>
    </source>
</evidence>
<name>A0AAV4XD46_CAEEX</name>
<gene>
    <name evidence="1" type="ORF">CEXT_276591</name>
</gene>
<reference evidence="1 2" key="1">
    <citation type="submission" date="2021-06" db="EMBL/GenBank/DDBJ databases">
        <title>Caerostris extrusa draft genome.</title>
        <authorList>
            <person name="Kono N."/>
            <person name="Arakawa K."/>
        </authorList>
    </citation>
    <scope>NUCLEOTIDE SEQUENCE [LARGE SCALE GENOMIC DNA]</scope>
</reference>
<organism evidence="1 2">
    <name type="scientific">Caerostris extrusa</name>
    <name type="common">Bark spider</name>
    <name type="synonym">Caerostris bankana</name>
    <dbReference type="NCBI Taxonomy" id="172846"/>
    <lineage>
        <taxon>Eukaryota</taxon>
        <taxon>Metazoa</taxon>
        <taxon>Ecdysozoa</taxon>
        <taxon>Arthropoda</taxon>
        <taxon>Chelicerata</taxon>
        <taxon>Arachnida</taxon>
        <taxon>Araneae</taxon>
        <taxon>Araneomorphae</taxon>
        <taxon>Entelegynae</taxon>
        <taxon>Araneoidea</taxon>
        <taxon>Araneidae</taxon>
        <taxon>Caerostris</taxon>
    </lineage>
</organism>
<protein>
    <submittedName>
        <fullName evidence="1">Uncharacterized protein</fullName>
    </submittedName>
</protein>
<sequence length="74" mass="8543">MNWPSKTFPDSEIRRNTASSPDLSHWYTWESDENKLQQEDQSTTEDIGMNSLFNKAVLPISTGSCDYMRLNLVD</sequence>
<dbReference type="AlphaFoldDB" id="A0AAV4XD46"/>
<evidence type="ECO:0000313" key="2">
    <source>
        <dbReference type="Proteomes" id="UP001054945"/>
    </source>
</evidence>
<dbReference type="Proteomes" id="UP001054945">
    <property type="component" value="Unassembled WGS sequence"/>
</dbReference>
<proteinExistence type="predicted"/>
<accession>A0AAV4XD46</accession>
<dbReference type="EMBL" id="BPLR01000173">
    <property type="protein sequence ID" value="GIY92623.1"/>
    <property type="molecule type" value="Genomic_DNA"/>
</dbReference>
<comment type="caution">
    <text evidence="1">The sequence shown here is derived from an EMBL/GenBank/DDBJ whole genome shotgun (WGS) entry which is preliminary data.</text>
</comment>